<evidence type="ECO:0000313" key="4">
    <source>
        <dbReference type="EMBL" id="CAE0487759.1"/>
    </source>
</evidence>
<dbReference type="CDD" id="cd04301">
    <property type="entry name" value="NAT_SF"/>
    <property type="match status" value="1"/>
</dbReference>
<name>A0A7S3QNQ1_DUNTE</name>
<dbReference type="InterPro" id="IPR038746">
    <property type="entry name" value="Atat"/>
</dbReference>
<accession>A0A7S3QNQ1</accession>
<dbReference type="GO" id="GO:0019799">
    <property type="term" value="F:tubulin N-acetyltransferase activity"/>
    <property type="evidence" value="ECO:0007669"/>
    <property type="project" value="InterPro"/>
</dbReference>
<evidence type="ECO:0000256" key="2">
    <source>
        <dbReference type="ARBA" id="ARBA00023315"/>
    </source>
</evidence>
<keyword evidence="1" id="KW-0808">Transferase</keyword>
<dbReference type="Pfam" id="PF05301">
    <property type="entry name" value="Acetyltransf_16"/>
    <property type="match status" value="1"/>
</dbReference>
<proteinExistence type="predicted"/>
<gene>
    <name evidence="4" type="ORF">DTER00134_LOCUS2806</name>
</gene>
<dbReference type="AlphaFoldDB" id="A0A7S3QNQ1"/>
<sequence>MPWELDFVIPGIGGAQPITLCNGDFLRRLSGSDLENLKCLLDSFGKKSAAAQGLGAVVTDIHKLRNTDQRLYLYASRHGSHTLVHGGLKIGTKKLFVIADDNSLQEITPTCVLDFYVHETCQRKGIGKELFEVRVWVSQVKNHMPHSLVDLHGHSHSNACVFRMTAP</sequence>
<dbReference type="PROSITE" id="PS51730">
    <property type="entry name" value="GNAT_ATAT"/>
    <property type="match status" value="1"/>
</dbReference>
<dbReference type="GO" id="GO:0005874">
    <property type="term" value="C:microtubule"/>
    <property type="evidence" value="ECO:0007669"/>
    <property type="project" value="InterPro"/>
</dbReference>
<evidence type="ECO:0000259" key="3">
    <source>
        <dbReference type="PROSITE" id="PS51730"/>
    </source>
</evidence>
<organism evidence="4">
    <name type="scientific">Dunaliella tertiolecta</name>
    <name type="common">Green alga</name>
    <dbReference type="NCBI Taxonomy" id="3047"/>
    <lineage>
        <taxon>Eukaryota</taxon>
        <taxon>Viridiplantae</taxon>
        <taxon>Chlorophyta</taxon>
        <taxon>core chlorophytes</taxon>
        <taxon>Chlorophyceae</taxon>
        <taxon>CS clade</taxon>
        <taxon>Chlamydomonadales</taxon>
        <taxon>Dunaliellaceae</taxon>
        <taxon>Dunaliella</taxon>
    </lineage>
</organism>
<evidence type="ECO:0000256" key="1">
    <source>
        <dbReference type="ARBA" id="ARBA00022679"/>
    </source>
</evidence>
<dbReference type="InterPro" id="IPR007965">
    <property type="entry name" value="GNAT_ATAT"/>
</dbReference>
<dbReference type="Gene3D" id="3.40.630.30">
    <property type="match status" value="1"/>
</dbReference>
<dbReference type="SUPFAM" id="SSF55729">
    <property type="entry name" value="Acyl-CoA N-acyltransferases (Nat)"/>
    <property type="match status" value="1"/>
</dbReference>
<reference evidence="4" key="1">
    <citation type="submission" date="2021-01" db="EMBL/GenBank/DDBJ databases">
        <authorList>
            <person name="Corre E."/>
            <person name="Pelletier E."/>
            <person name="Niang G."/>
            <person name="Scheremetjew M."/>
            <person name="Finn R."/>
            <person name="Kale V."/>
            <person name="Holt S."/>
            <person name="Cochrane G."/>
            <person name="Meng A."/>
            <person name="Brown T."/>
            <person name="Cohen L."/>
        </authorList>
    </citation>
    <scope>NUCLEOTIDE SEQUENCE</scope>
    <source>
        <strain evidence="4">CCMP1320</strain>
    </source>
</reference>
<dbReference type="EMBL" id="HBIP01005586">
    <property type="protein sequence ID" value="CAE0487759.1"/>
    <property type="molecule type" value="Transcribed_RNA"/>
</dbReference>
<dbReference type="InterPro" id="IPR016181">
    <property type="entry name" value="Acyl_CoA_acyltransferase"/>
</dbReference>
<keyword evidence="2" id="KW-0012">Acyltransferase</keyword>
<dbReference type="PANTHER" id="PTHR12327:SF0">
    <property type="entry name" value="ALPHA-TUBULIN N-ACETYLTRANSFERASE 1"/>
    <property type="match status" value="1"/>
</dbReference>
<protein>
    <recommendedName>
        <fullName evidence="3">N-acetyltransferase domain-containing protein</fullName>
    </recommendedName>
</protein>
<dbReference type="PANTHER" id="PTHR12327">
    <property type="entry name" value="ALPHA-TUBULIN N-ACETYLTRANSFERASE 1"/>
    <property type="match status" value="1"/>
</dbReference>
<feature type="domain" description="N-acetyltransferase" evidence="3">
    <location>
        <begin position="3"/>
        <end position="167"/>
    </location>
</feature>